<dbReference type="AlphaFoldDB" id="A0AAW1KRU8"/>
<dbReference type="PANTHER" id="PTHR48484:SF2">
    <property type="entry name" value="PRO-INTERLEUKIN-16"/>
    <property type="match status" value="1"/>
</dbReference>
<feature type="compositionally biased region" description="Polar residues" evidence="1">
    <location>
        <begin position="78"/>
        <end position="90"/>
    </location>
</feature>
<dbReference type="Proteomes" id="UP001458880">
    <property type="component" value="Unassembled WGS sequence"/>
</dbReference>
<evidence type="ECO:0000259" key="2">
    <source>
        <dbReference type="PROSITE" id="PS50106"/>
    </source>
</evidence>
<dbReference type="InterPro" id="IPR055287">
    <property type="entry name" value="IL-16-like"/>
</dbReference>
<feature type="compositionally biased region" description="Basic and acidic residues" evidence="1">
    <location>
        <begin position="280"/>
        <end position="300"/>
    </location>
</feature>
<feature type="domain" description="PDZ" evidence="2">
    <location>
        <begin position="593"/>
        <end position="665"/>
    </location>
</feature>
<sequence length="684" mass="76713">MRLFKRRCSDPNPQLVSLFLLDDSADNTTTTQRNASCESSPVSRSNLATWGKKVGEKWDKIKRSDSSEILTSGKRRNWTPNQRPTSNPDATTFKKISRVESLKSLFSRNEKQHSDIETDSETQQSRKTERAQKQPTRAKERYKSIADNIELTEKQLIDYLSIIQPTREELKQLLREFVENDKENTHRSNKKLATVSEDRQNQKSKGKFKGVRNLFTLRSSSKSDNECDPPAKRSTSSGSLSSLTELLCNSKKTSSLSEITSVLTSTLLKSDESGYASDSTRTDTDSPRESLKNDKNESTKSKLFSPTLKRAKTANHVSSPVNDTKTRSLACKESLNELSKNFKEKLDKFTLEFKSTITIPTTRSQIRESFRHKARPEKEFKCVRFRYLENNEDVGLSIGPSDTLHNNSKRYIITEIAPGSPAARNGSLFIGDEVVKINGTRLRGISLSAAKNLLSPLNGEIEIVVARNGSNPKEAAPIKAEFSKYTQSADLPKDSKYTATPPENVPCFKQECFGNKYNFKHIDHDRSISRKQSFISQPNQSRVPFKEKSRIRDVRFPQPTTGQNEGSGMLKFSNGGRKSSITPQNSHSHRLLTTTFKKGMKSLGFSIVGGIDSPRGAIGIYVKTIFKQGQAAEGGVLKEGDEILSVNGKHFRGLTHEEAIQVFKNIRCGDVVVEISRREVNLHG</sequence>
<reference evidence="3 4" key="1">
    <citation type="journal article" date="2024" name="BMC Genomics">
        <title>De novo assembly and annotation of Popillia japonica's genome with initial clues to its potential as an invasive pest.</title>
        <authorList>
            <person name="Cucini C."/>
            <person name="Boschi S."/>
            <person name="Funari R."/>
            <person name="Cardaioli E."/>
            <person name="Iannotti N."/>
            <person name="Marturano G."/>
            <person name="Paoli F."/>
            <person name="Bruttini M."/>
            <person name="Carapelli A."/>
            <person name="Frati F."/>
            <person name="Nardi F."/>
        </authorList>
    </citation>
    <scope>NUCLEOTIDE SEQUENCE [LARGE SCALE GENOMIC DNA]</scope>
    <source>
        <strain evidence="3">DMR45628</strain>
    </source>
</reference>
<feature type="region of interest" description="Disordered" evidence="1">
    <location>
        <begin position="271"/>
        <end position="303"/>
    </location>
</feature>
<name>A0AAW1KRU8_POPJA</name>
<keyword evidence="4" id="KW-1185">Reference proteome</keyword>
<proteinExistence type="predicted"/>
<evidence type="ECO:0000256" key="1">
    <source>
        <dbReference type="SAM" id="MobiDB-lite"/>
    </source>
</evidence>
<feature type="domain" description="PDZ" evidence="2">
    <location>
        <begin position="382"/>
        <end position="469"/>
    </location>
</feature>
<dbReference type="SMART" id="SM00228">
    <property type="entry name" value="PDZ"/>
    <property type="match status" value="2"/>
</dbReference>
<feature type="compositionally biased region" description="Polar residues" evidence="1">
    <location>
        <begin position="576"/>
        <end position="589"/>
    </location>
</feature>
<evidence type="ECO:0000313" key="4">
    <source>
        <dbReference type="Proteomes" id="UP001458880"/>
    </source>
</evidence>
<feature type="region of interest" description="Disordered" evidence="1">
    <location>
        <begin position="181"/>
        <end position="240"/>
    </location>
</feature>
<accession>A0AAW1KRU8</accession>
<feature type="compositionally biased region" description="Basic and acidic residues" evidence="1">
    <location>
        <begin position="221"/>
        <end position="231"/>
    </location>
</feature>
<dbReference type="Gene3D" id="2.30.42.10">
    <property type="match status" value="2"/>
</dbReference>
<feature type="compositionally biased region" description="Basic and acidic residues" evidence="1">
    <location>
        <begin position="124"/>
        <end position="141"/>
    </location>
</feature>
<dbReference type="CDD" id="cd00136">
    <property type="entry name" value="PDZ_canonical"/>
    <property type="match status" value="1"/>
</dbReference>
<comment type="caution">
    <text evidence="3">The sequence shown here is derived from an EMBL/GenBank/DDBJ whole genome shotgun (WGS) entry which is preliminary data.</text>
</comment>
<feature type="region of interest" description="Disordered" evidence="1">
    <location>
        <begin position="65"/>
        <end position="91"/>
    </location>
</feature>
<feature type="region of interest" description="Disordered" evidence="1">
    <location>
        <begin position="107"/>
        <end position="141"/>
    </location>
</feature>
<dbReference type="InterPro" id="IPR001478">
    <property type="entry name" value="PDZ"/>
</dbReference>
<dbReference type="PANTHER" id="PTHR48484">
    <property type="entry name" value="PRO-INTERLEUKIN-16"/>
    <property type="match status" value="1"/>
</dbReference>
<dbReference type="InterPro" id="IPR036034">
    <property type="entry name" value="PDZ_sf"/>
</dbReference>
<feature type="region of interest" description="Disordered" evidence="1">
    <location>
        <begin position="556"/>
        <end position="589"/>
    </location>
</feature>
<evidence type="ECO:0000313" key="3">
    <source>
        <dbReference type="EMBL" id="KAK9723192.1"/>
    </source>
</evidence>
<dbReference type="EMBL" id="JASPKY010000182">
    <property type="protein sequence ID" value="KAK9723192.1"/>
    <property type="molecule type" value="Genomic_DNA"/>
</dbReference>
<dbReference type="GO" id="GO:0050930">
    <property type="term" value="P:induction of positive chemotaxis"/>
    <property type="evidence" value="ECO:0007669"/>
    <property type="project" value="InterPro"/>
</dbReference>
<organism evidence="3 4">
    <name type="scientific">Popillia japonica</name>
    <name type="common">Japanese beetle</name>
    <dbReference type="NCBI Taxonomy" id="7064"/>
    <lineage>
        <taxon>Eukaryota</taxon>
        <taxon>Metazoa</taxon>
        <taxon>Ecdysozoa</taxon>
        <taxon>Arthropoda</taxon>
        <taxon>Hexapoda</taxon>
        <taxon>Insecta</taxon>
        <taxon>Pterygota</taxon>
        <taxon>Neoptera</taxon>
        <taxon>Endopterygota</taxon>
        <taxon>Coleoptera</taxon>
        <taxon>Polyphaga</taxon>
        <taxon>Scarabaeiformia</taxon>
        <taxon>Scarabaeidae</taxon>
        <taxon>Rutelinae</taxon>
        <taxon>Popillia</taxon>
    </lineage>
</organism>
<protein>
    <submittedName>
        <fullName evidence="3">PDZ domain</fullName>
    </submittedName>
</protein>
<dbReference type="GO" id="GO:0005125">
    <property type="term" value="F:cytokine activity"/>
    <property type="evidence" value="ECO:0007669"/>
    <property type="project" value="InterPro"/>
</dbReference>
<dbReference type="PROSITE" id="PS50106">
    <property type="entry name" value="PDZ"/>
    <property type="match status" value="2"/>
</dbReference>
<dbReference type="SUPFAM" id="SSF50156">
    <property type="entry name" value="PDZ domain-like"/>
    <property type="match status" value="2"/>
</dbReference>
<gene>
    <name evidence="3" type="ORF">QE152_g19315</name>
</gene>
<dbReference type="Pfam" id="PF00595">
    <property type="entry name" value="PDZ"/>
    <property type="match status" value="2"/>
</dbReference>